<sequence length="379" mass="41888">MTTATQNSQGTLAALAGQIVSVFGKDGDRRSGHEQEPKTETVDNPGELDRIGAFLTTVDLEPTPTNYTLAWEYHFGTNFTLRCATEEILGRVGHLTSEQVDELLAKHSETMSSDGIQQLVNEGKDLISTGEKTLSKSRNDSAEYGVALQESLDSMDPDDEGWASRFEALLQITNAMVDRSKKAEKKLKSASQRLTQMNEELQKAKESAEVDQLTGLNNRRAFERHFAAAVERSNKHASNLSVAFVDIDHFKQINDTHGHDTGDRVLVEIAKQLNKMANGSCHVARHGGEEFVLLFEGKNASEAREIVDNCREHTASRSLTNRETKKPIGSVTFSAGIASLNNKTGARELLRNSDIALYYAKRHGRNQAVIFDEIPAEEE</sequence>
<dbReference type="PANTHER" id="PTHR45138">
    <property type="entry name" value="REGULATORY COMPONENTS OF SENSORY TRANSDUCTION SYSTEM"/>
    <property type="match status" value="1"/>
</dbReference>
<dbReference type="EMBL" id="FSQW01000001">
    <property type="protein sequence ID" value="SIN62681.1"/>
    <property type="molecule type" value="Genomic_DNA"/>
</dbReference>
<feature type="coiled-coil region" evidence="3">
    <location>
        <begin position="180"/>
        <end position="211"/>
    </location>
</feature>
<evidence type="ECO:0000256" key="4">
    <source>
        <dbReference type="SAM" id="MobiDB-lite"/>
    </source>
</evidence>
<dbReference type="GO" id="GO:1902201">
    <property type="term" value="P:negative regulation of bacterial-type flagellum-dependent cell motility"/>
    <property type="evidence" value="ECO:0007669"/>
    <property type="project" value="TreeGrafter"/>
</dbReference>
<dbReference type="GO" id="GO:0052621">
    <property type="term" value="F:diguanylate cyclase activity"/>
    <property type="evidence" value="ECO:0007669"/>
    <property type="project" value="UniProtKB-EC"/>
</dbReference>
<protein>
    <recommendedName>
        <fullName evidence="1">diguanylate cyclase</fullName>
        <ecNumber evidence="1">2.7.7.65</ecNumber>
    </recommendedName>
</protein>
<dbReference type="PANTHER" id="PTHR45138:SF9">
    <property type="entry name" value="DIGUANYLATE CYCLASE DGCM-RELATED"/>
    <property type="match status" value="1"/>
</dbReference>
<evidence type="ECO:0000259" key="5">
    <source>
        <dbReference type="PROSITE" id="PS50887"/>
    </source>
</evidence>
<evidence type="ECO:0000256" key="2">
    <source>
        <dbReference type="ARBA" id="ARBA00034247"/>
    </source>
</evidence>
<keyword evidence="3" id="KW-0175">Coiled coil</keyword>
<dbReference type="FunFam" id="3.30.70.270:FF:000001">
    <property type="entry name" value="Diguanylate cyclase domain protein"/>
    <property type="match status" value="1"/>
</dbReference>
<evidence type="ECO:0000313" key="7">
    <source>
        <dbReference type="Proteomes" id="UP000185192"/>
    </source>
</evidence>
<evidence type="ECO:0000256" key="3">
    <source>
        <dbReference type="SAM" id="Coils"/>
    </source>
</evidence>
<gene>
    <name evidence="6" type="ORF">SAMN02745824_1112</name>
</gene>
<accession>A0A1N6CVV4</accession>
<feature type="domain" description="GGDEF" evidence="5">
    <location>
        <begin position="238"/>
        <end position="373"/>
    </location>
</feature>
<reference evidence="7" key="1">
    <citation type="submission" date="2016-11" db="EMBL/GenBank/DDBJ databases">
        <authorList>
            <person name="Varghese N."/>
            <person name="Submissions S."/>
        </authorList>
    </citation>
    <scope>NUCLEOTIDE SEQUENCE [LARGE SCALE GENOMIC DNA]</scope>
    <source>
        <strain evidence="7">DSM 22363</strain>
    </source>
</reference>
<dbReference type="NCBIfam" id="TIGR00254">
    <property type="entry name" value="GGDEF"/>
    <property type="match status" value="1"/>
</dbReference>
<dbReference type="GO" id="GO:0005886">
    <property type="term" value="C:plasma membrane"/>
    <property type="evidence" value="ECO:0007669"/>
    <property type="project" value="TreeGrafter"/>
</dbReference>
<dbReference type="STRING" id="1123272.SAMN02745824_1112"/>
<name>A0A1N6CVV4_9SPHN</name>
<dbReference type="InterPro" id="IPR043128">
    <property type="entry name" value="Rev_trsase/Diguanyl_cyclase"/>
</dbReference>
<dbReference type="InterPro" id="IPR000160">
    <property type="entry name" value="GGDEF_dom"/>
</dbReference>
<feature type="region of interest" description="Disordered" evidence="4">
    <location>
        <begin position="24"/>
        <end position="46"/>
    </location>
</feature>
<dbReference type="AlphaFoldDB" id="A0A1N6CVV4"/>
<keyword evidence="7" id="KW-1185">Reference proteome</keyword>
<dbReference type="InterPro" id="IPR050469">
    <property type="entry name" value="Diguanylate_Cyclase"/>
</dbReference>
<dbReference type="SMART" id="SM00267">
    <property type="entry name" value="GGDEF"/>
    <property type="match status" value="1"/>
</dbReference>
<dbReference type="Pfam" id="PF00990">
    <property type="entry name" value="GGDEF"/>
    <property type="match status" value="1"/>
</dbReference>
<dbReference type="EC" id="2.7.7.65" evidence="1"/>
<dbReference type="InterPro" id="IPR029787">
    <property type="entry name" value="Nucleotide_cyclase"/>
</dbReference>
<dbReference type="CDD" id="cd01949">
    <property type="entry name" value="GGDEF"/>
    <property type="match status" value="1"/>
</dbReference>
<dbReference type="Proteomes" id="UP000185192">
    <property type="component" value="Unassembled WGS sequence"/>
</dbReference>
<evidence type="ECO:0000313" key="6">
    <source>
        <dbReference type="EMBL" id="SIN62681.1"/>
    </source>
</evidence>
<dbReference type="OrthoDB" id="9812260at2"/>
<feature type="compositionally biased region" description="Basic and acidic residues" evidence="4">
    <location>
        <begin position="25"/>
        <end position="41"/>
    </location>
</feature>
<organism evidence="6 7">
    <name type="scientific">Parasphingorhabdus marina DSM 22363</name>
    <dbReference type="NCBI Taxonomy" id="1123272"/>
    <lineage>
        <taxon>Bacteria</taxon>
        <taxon>Pseudomonadati</taxon>
        <taxon>Pseudomonadota</taxon>
        <taxon>Alphaproteobacteria</taxon>
        <taxon>Sphingomonadales</taxon>
        <taxon>Sphingomonadaceae</taxon>
        <taxon>Parasphingorhabdus</taxon>
    </lineage>
</organism>
<dbReference type="SUPFAM" id="SSF55073">
    <property type="entry name" value="Nucleotide cyclase"/>
    <property type="match status" value="1"/>
</dbReference>
<comment type="catalytic activity">
    <reaction evidence="2">
        <text>2 GTP = 3',3'-c-di-GMP + 2 diphosphate</text>
        <dbReference type="Rhea" id="RHEA:24898"/>
        <dbReference type="ChEBI" id="CHEBI:33019"/>
        <dbReference type="ChEBI" id="CHEBI:37565"/>
        <dbReference type="ChEBI" id="CHEBI:58805"/>
        <dbReference type="EC" id="2.7.7.65"/>
    </reaction>
</comment>
<dbReference type="GO" id="GO:0043709">
    <property type="term" value="P:cell adhesion involved in single-species biofilm formation"/>
    <property type="evidence" value="ECO:0007669"/>
    <property type="project" value="TreeGrafter"/>
</dbReference>
<dbReference type="Gene3D" id="3.30.70.270">
    <property type="match status" value="1"/>
</dbReference>
<dbReference type="RefSeq" id="WP_074204080.1">
    <property type="nucleotide sequence ID" value="NZ_FSQW01000001.1"/>
</dbReference>
<dbReference type="PROSITE" id="PS50887">
    <property type="entry name" value="GGDEF"/>
    <property type="match status" value="1"/>
</dbReference>
<proteinExistence type="predicted"/>
<evidence type="ECO:0000256" key="1">
    <source>
        <dbReference type="ARBA" id="ARBA00012528"/>
    </source>
</evidence>